<dbReference type="Proteomes" id="UP000315017">
    <property type="component" value="Chromosome"/>
</dbReference>
<feature type="signal peptide" evidence="2">
    <location>
        <begin position="1"/>
        <end position="26"/>
    </location>
</feature>
<proteinExistence type="predicted"/>
<dbReference type="PANTHER" id="PTHR23246:SF21">
    <property type="entry name" value="ACTIN-BINDING PROTEIN F"/>
    <property type="match status" value="1"/>
</dbReference>
<evidence type="ECO:0000256" key="1">
    <source>
        <dbReference type="SAM" id="MobiDB-lite"/>
    </source>
</evidence>
<keyword evidence="2" id="KW-0732">Signal</keyword>
<feature type="compositionally biased region" description="Low complexity" evidence="1">
    <location>
        <begin position="1074"/>
        <end position="1083"/>
    </location>
</feature>
<evidence type="ECO:0000313" key="3">
    <source>
        <dbReference type="EMBL" id="QDU30105.1"/>
    </source>
</evidence>
<dbReference type="PANTHER" id="PTHR23246">
    <property type="entry name" value="NEW-GLUE PROTEIN"/>
    <property type="match status" value="1"/>
</dbReference>
<organism evidence="3 4">
    <name type="scientific">Anatilimnocola aggregata</name>
    <dbReference type="NCBI Taxonomy" id="2528021"/>
    <lineage>
        <taxon>Bacteria</taxon>
        <taxon>Pseudomonadati</taxon>
        <taxon>Planctomycetota</taxon>
        <taxon>Planctomycetia</taxon>
        <taxon>Pirellulales</taxon>
        <taxon>Pirellulaceae</taxon>
        <taxon>Anatilimnocola</taxon>
    </lineage>
</organism>
<dbReference type="KEGG" id="aagg:ETAA8_52240"/>
<name>A0A517YIR4_9BACT</name>
<feature type="chain" id="PRO_5022169466" evidence="2">
    <location>
        <begin position="27"/>
        <end position="2157"/>
    </location>
</feature>
<keyword evidence="4" id="KW-1185">Reference proteome</keyword>
<accession>A0A517YIR4</accession>
<gene>
    <name evidence="3" type="ORF">ETAA8_52240</name>
</gene>
<feature type="region of interest" description="Disordered" evidence="1">
    <location>
        <begin position="1064"/>
        <end position="1092"/>
    </location>
</feature>
<evidence type="ECO:0000256" key="2">
    <source>
        <dbReference type="SAM" id="SignalP"/>
    </source>
</evidence>
<reference evidence="3 4" key="1">
    <citation type="submission" date="2019-02" db="EMBL/GenBank/DDBJ databases">
        <title>Deep-cultivation of Planctomycetes and their phenomic and genomic characterization uncovers novel biology.</title>
        <authorList>
            <person name="Wiegand S."/>
            <person name="Jogler M."/>
            <person name="Boedeker C."/>
            <person name="Pinto D."/>
            <person name="Vollmers J."/>
            <person name="Rivas-Marin E."/>
            <person name="Kohn T."/>
            <person name="Peeters S.H."/>
            <person name="Heuer A."/>
            <person name="Rast P."/>
            <person name="Oberbeckmann S."/>
            <person name="Bunk B."/>
            <person name="Jeske O."/>
            <person name="Meyerdierks A."/>
            <person name="Storesund J.E."/>
            <person name="Kallscheuer N."/>
            <person name="Luecker S."/>
            <person name="Lage O.M."/>
            <person name="Pohl T."/>
            <person name="Merkel B.J."/>
            <person name="Hornburger P."/>
            <person name="Mueller R.-W."/>
            <person name="Bruemmer F."/>
            <person name="Labrenz M."/>
            <person name="Spormann A.M."/>
            <person name="Op den Camp H."/>
            <person name="Overmann J."/>
            <person name="Amann R."/>
            <person name="Jetten M.S.M."/>
            <person name="Mascher T."/>
            <person name="Medema M.H."/>
            <person name="Devos D.P."/>
            <person name="Kaster A.-K."/>
            <person name="Ovreas L."/>
            <person name="Rohde M."/>
            <person name="Galperin M.Y."/>
            <person name="Jogler C."/>
        </authorList>
    </citation>
    <scope>NUCLEOTIDE SEQUENCE [LARGE SCALE GENOMIC DNA]</scope>
    <source>
        <strain evidence="3 4">ETA_A8</strain>
    </source>
</reference>
<protein>
    <submittedName>
        <fullName evidence="3">Uncharacterized protein</fullName>
    </submittedName>
</protein>
<evidence type="ECO:0000313" key="4">
    <source>
        <dbReference type="Proteomes" id="UP000315017"/>
    </source>
</evidence>
<dbReference type="InterPro" id="IPR053095">
    <property type="entry name" value="Actin-binding/GATA_Znf"/>
</dbReference>
<sequence precursor="true">MRRALRQTLAAVGVCCLMSLWGAAQGGEIDFREDFALARDRTKALAQLIPGTEEYYYYHALYYLATEQFEKVDQLLPPWVQRHGETGRVWEIRTRQHLLTYDKNPDKTLSYLRNRIGLNFPHQREVLGAEPNLPTALDAAAISRQQFIARAKPYSNDNLEQYEETALDWLLVSELNPLQRRSLLARLQRPDHPNLPKVIVDDLNHENSGGFGSLNIHNQLLLAQLDEVVKLKPDVLNHQRFVAAYITRLQPTAEEDLRHDPKVLEAYLDRLTAFADRLSPVHNSLKSHVLYHRLVLDRQRGIYDKARFMAYIKLPRHVGYISRAMQESQAYRQFPSDLNNNYGGVTLLPPIGNDEQLVRSYLMHFLRDAADAKEFEPYINDLYLRQLLAEVKIVNGLGDAEKWASLIAPEQFKQLKDRVDIDFAFTNQTSFTADEPVKLDLFVKNTGTLIVKVFELNTKNFYRTQLREVDTDINLDGLVANHEQTYTLTEAPLLRVAKKFDFPQLARPGVYVIDFIGNGRSSRALVRKGNLRQVVRTTSAGQDFTVLDDQNKVVNDASIFLGGHEYTAASDGTINVPFSTQPGRKPIVISAPIMSEKGVTTEYSSLSHFVHEAENYGLTGAFYVDRESLLKRKSAKVLVRASLAINGTPVSLNLLEEVRLQITSTDLDGVGSTQEISDFKLYEDRESEHEFQVPARLATITFRLSAKVQQVSVGSQKIDLSTNHSFSLNGIDRTEKVEDLHLLRSASGFVLELRGKTGEARISRPISLSLKHRDFRQPLHVTLKSDPEGRIKLGELNDIAHITANGPEGTSHTWHLRLDAHTYPQTLNARTGDVISLPYLPRVGDLTAADADLPAEDLRKEISVLELRGDSFTIDRFENVTIKDGLLTIAKLPAGDFDLYLKTYQRRIRIRVSDGAQAGRYVLGRWRQLETKPLKPVQIETAVFAPEPAKGKDKPAGEKLVIQLSNVSKFTRVHLFATRYVPEYSVFDQLSRVRDAEPYVFRQTPAQSVYLTGRNIGDEYRYIIDRRYAAKFPGNMLDRPSLLLNPWAVRTTETGEQLAEGGDAFRAEGQGGNAAAARPAESAPDQHGGDNNFANLDFLSQASAVLVNLTPNDKGVVEVDRVALGSHQQLHIVAVDPANTTYRQLELPEVKMDFVDLRLINGLAPKGHFTQQKQITVVAAGQTFTLHDITTSKFEAYDSLARVYSLYTTLSHDPKLAEFAFILNWPKLKTEEKRTFYSKYASHELSFFLFKKDPQFFKEVIVPYLANKKDKTFVDNFLLENNLDEYLLPWNYGQLNTVERILLAQRVKDERANTNRFITEAYSLLPPSIDNFIRLFDTAVQGSALDSNDSLGLLEAKREALSTNGANRFFGGIAPAAPPAPMSAMPAADRPMIAQSLARKAGEVDKLQRDAQASAKKSEARDGRSLRYKQNALADEKAVADQLKDVELEFHDANGEQAKRRAAVRQLFRQLEKTMEWAENNYHHLTIDQQNTLLVTVNALWKDFAAHDPAGAFYTRNVAEGARNFPEMMFALSVLDLPFESPKHETKFDGSKMTLVPGGPLVVFHEEIRPAPAADGTNKVLVSQNFYRHGDRHRQENGEQVDKFVSEEFLVHTVYGCQIVVTNPTSARQKLNLLTQIPQGAIPVLNSHVTRTIHLQLEPYHTQTLDYYFYFPTAGRFPQFPVHVAKNETLIASPEPFLFSVVDKPSKIDTESWDYISQHGTDEQVLAFLDKNNLQSINLERIAWRMKDAKMFTAVTQKLALHHVYVNTLWSYSLLHNVPAAAKEFLQHTDKIVNECGGRLTSSLLVIDPIKRRTLEHLEYKPLVNARAHALGKRRQIVNDRFFEQYHRYLKDLTYTRDLNDEDLLAVTYYQLLQDRIEESLAMFDRVNPAKLEMKMQYDYCTAYLGFFTGELAESRAIALKYANHPVDRWRNTFATVVQQLDEAEGKGSRAVDPEDRTQQQGTLAATEPSFDFLVEAKQLRIDQQNLKTLRVNYYEMDVELLFSRNPFQQVSGQFNSIRPNFSQDVEVPADKRSFTVNMPPELTNRNVLVEIVAGGQTKTQAYYAHSLTLQVIENYGQVKVTHQGTTKPVPKAYVKVYAQMGNGQIKFFKDGYTDIRGRFDYASLSTNDLDSAQKFSLLVLSDEYGALVREASPPKR</sequence>
<dbReference type="EMBL" id="CP036274">
    <property type="protein sequence ID" value="QDU30105.1"/>
    <property type="molecule type" value="Genomic_DNA"/>
</dbReference>